<sequence>MSQSIILASGSTIRAELLARAGVSFEVMTARVDEQSIKASLLAEGESPRNVADALAQTKAEKIGARVPGAFTIGCDQVLAFDGQIVSKPARLEEAKRQLQMLAGKQHQLHSAAVIVEGGKTVWRKVSDVTMTMRAISDDYLEAYLARNWPEVSHSCGAYQVEAEGSRLFSRIQGDYFAVLGLPLLEVLDYLALRGAIES</sequence>
<comment type="subcellular location">
    <subcellularLocation>
        <location evidence="4">Cytoplasm</location>
    </subcellularLocation>
</comment>
<dbReference type="InterPro" id="IPR003697">
    <property type="entry name" value="Maf-like"/>
</dbReference>
<dbReference type="AlphaFoldDB" id="A0A399J4J0"/>
<accession>A0A399J4J0</accession>
<keyword evidence="2 4" id="KW-0378">Hydrolase</keyword>
<dbReference type="GO" id="GO:0047429">
    <property type="term" value="F:nucleoside triphosphate diphosphatase activity"/>
    <property type="evidence" value="ECO:0007669"/>
    <property type="project" value="UniProtKB-EC"/>
</dbReference>
<dbReference type="InterPro" id="IPR029001">
    <property type="entry name" value="ITPase-like_fam"/>
</dbReference>
<dbReference type="PIRSF" id="PIRSF006305">
    <property type="entry name" value="Maf"/>
    <property type="match status" value="1"/>
</dbReference>
<evidence type="ECO:0000313" key="6">
    <source>
        <dbReference type="Proteomes" id="UP000265848"/>
    </source>
</evidence>
<dbReference type="GO" id="GO:0009117">
    <property type="term" value="P:nucleotide metabolic process"/>
    <property type="evidence" value="ECO:0007669"/>
    <property type="project" value="UniProtKB-KW"/>
</dbReference>
<dbReference type="SUPFAM" id="SSF52972">
    <property type="entry name" value="ITPase-like"/>
    <property type="match status" value="1"/>
</dbReference>
<proteinExistence type="inferred from homology"/>
<reference evidence="5 6" key="1">
    <citation type="submission" date="2018-08" db="EMBL/GenBank/DDBJ databases">
        <title>Pseudooceanicola sediminis CY03 in the family Rhodobacteracea.</title>
        <authorList>
            <person name="Zhang Y.-J."/>
        </authorList>
    </citation>
    <scope>NUCLEOTIDE SEQUENCE [LARGE SCALE GENOMIC DNA]</scope>
    <source>
        <strain evidence="5 6">CY03</strain>
    </source>
</reference>
<keyword evidence="6" id="KW-1185">Reference proteome</keyword>
<dbReference type="PANTHER" id="PTHR43213:SF5">
    <property type="entry name" value="BIFUNCTIONAL DTTP_UTP PYROPHOSPHATASE_METHYLTRANSFERASE PROTEIN-RELATED"/>
    <property type="match status" value="1"/>
</dbReference>
<comment type="similarity">
    <text evidence="4">Belongs to the Maf family.</text>
</comment>
<dbReference type="Gene3D" id="3.90.950.10">
    <property type="match status" value="1"/>
</dbReference>
<comment type="catalytic activity">
    <reaction evidence="4">
        <text>a 2'-deoxyribonucleoside 5'-triphosphate + H2O = a 2'-deoxyribonucleoside 5'-phosphate + diphosphate + H(+)</text>
        <dbReference type="Rhea" id="RHEA:44644"/>
        <dbReference type="ChEBI" id="CHEBI:15377"/>
        <dbReference type="ChEBI" id="CHEBI:15378"/>
        <dbReference type="ChEBI" id="CHEBI:33019"/>
        <dbReference type="ChEBI" id="CHEBI:61560"/>
        <dbReference type="ChEBI" id="CHEBI:65317"/>
        <dbReference type="EC" id="3.6.1.9"/>
    </reaction>
</comment>
<feature type="active site" description="Proton acceptor" evidence="4">
    <location>
        <position position="76"/>
    </location>
</feature>
<keyword evidence="4" id="KW-0963">Cytoplasm</keyword>
<organism evidence="5 6">
    <name type="scientific">Pseudooceanicola sediminis</name>
    <dbReference type="NCBI Taxonomy" id="2211117"/>
    <lineage>
        <taxon>Bacteria</taxon>
        <taxon>Pseudomonadati</taxon>
        <taxon>Pseudomonadota</taxon>
        <taxon>Alphaproteobacteria</taxon>
        <taxon>Rhodobacterales</taxon>
        <taxon>Paracoccaceae</taxon>
        <taxon>Pseudooceanicola</taxon>
    </lineage>
</organism>
<name>A0A399J4J0_9RHOB</name>
<evidence type="ECO:0000256" key="2">
    <source>
        <dbReference type="ARBA" id="ARBA00022801"/>
    </source>
</evidence>
<dbReference type="EC" id="3.6.1.9" evidence="4"/>
<dbReference type="NCBIfam" id="TIGR00172">
    <property type="entry name" value="maf"/>
    <property type="match status" value="1"/>
</dbReference>
<dbReference type="HAMAP" id="MF_00528">
    <property type="entry name" value="Maf"/>
    <property type="match status" value="1"/>
</dbReference>
<evidence type="ECO:0000256" key="3">
    <source>
        <dbReference type="ARBA" id="ARBA00023080"/>
    </source>
</evidence>
<comment type="cofactor">
    <cofactor evidence="1 4">
        <name>a divalent metal cation</name>
        <dbReference type="ChEBI" id="CHEBI:60240"/>
    </cofactor>
</comment>
<comment type="caution">
    <text evidence="4">Lacks conserved residue(s) required for the propagation of feature annotation.</text>
</comment>
<keyword evidence="3 4" id="KW-0546">Nucleotide metabolism</keyword>
<dbReference type="CDD" id="cd00555">
    <property type="entry name" value="Maf"/>
    <property type="match status" value="1"/>
</dbReference>
<evidence type="ECO:0000313" key="5">
    <source>
        <dbReference type="EMBL" id="RII40343.1"/>
    </source>
</evidence>
<dbReference type="OrthoDB" id="9813962at2"/>
<evidence type="ECO:0000256" key="1">
    <source>
        <dbReference type="ARBA" id="ARBA00001968"/>
    </source>
</evidence>
<comment type="catalytic activity">
    <reaction evidence="4">
        <text>a ribonucleoside 5'-triphosphate + H2O = a ribonucleoside 5'-phosphate + diphosphate + H(+)</text>
        <dbReference type="Rhea" id="RHEA:23996"/>
        <dbReference type="ChEBI" id="CHEBI:15377"/>
        <dbReference type="ChEBI" id="CHEBI:15378"/>
        <dbReference type="ChEBI" id="CHEBI:33019"/>
        <dbReference type="ChEBI" id="CHEBI:58043"/>
        <dbReference type="ChEBI" id="CHEBI:61557"/>
        <dbReference type="EC" id="3.6.1.9"/>
    </reaction>
</comment>
<dbReference type="EMBL" id="QWJJ01000002">
    <property type="protein sequence ID" value="RII40343.1"/>
    <property type="molecule type" value="Genomic_DNA"/>
</dbReference>
<evidence type="ECO:0000256" key="4">
    <source>
        <dbReference type="HAMAP-Rule" id="MF_00528"/>
    </source>
</evidence>
<gene>
    <name evidence="5" type="primary">maf</name>
    <name evidence="5" type="ORF">DL237_03245</name>
</gene>
<dbReference type="RefSeq" id="WP_119397583.1">
    <property type="nucleotide sequence ID" value="NZ_QWJJ01000002.1"/>
</dbReference>
<comment type="caution">
    <text evidence="5">The sequence shown here is derived from an EMBL/GenBank/DDBJ whole genome shotgun (WGS) entry which is preliminary data.</text>
</comment>
<protein>
    <recommendedName>
        <fullName evidence="4">Nucleoside triphosphate pyrophosphatase</fullName>
        <ecNumber evidence="4">3.6.1.9</ecNumber>
    </recommendedName>
    <alternativeName>
        <fullName evidence="4">Nucleotide pyrophosphatase</fullName>
        <shortName evidence="4">Nucleotide PPase</shortName>
    </alternativeName>
</protein>
<dbReference type="GO" id="GO:0005737">
    <property type="term" value="C:cytoplasm"/>
    <property type="evidence" value="ECO:0007669"/>
    <property type="project" value="UniProtKB-SubCell"/>
</dbReference>
<dbReference type="Pfam" id="PF02545">
    <property type="entry name" value="Maf"/>
    <property type="match status" value="1"/>
</dbReference>
<dbReference type="PANTHER" id="PTHR43213">
    <property type="entry name" value="BIFUNCTIONAL DTTP/UTP PYROPHOSPHATASE/METHYLTRANSFERASE PROTEIN-RELATED"/>
    <property type="match status" value="1"/>
</dbReference>
<dbReference type="Proteomes" id="UP000265848">
    <property type="component" value="Unassembled WGS sequence"/>
</dbReference>
<comment type="function">
    <text evidence="4">Nucleoside triphosphate pyrophosphatase. May have a dual role in cell division arrest and in preventing the incorporation of modified nucleotides into cellular nucleic acids.</text>
</comment>